<dbReference type="Gene3D" id="3.40.50.1580">
    <property type="entry name" value="Nucleoside phosphorylase domain"/>
    <property type="match status" value="1"/>
</dbReference>
<dbReference type="KEGG" id="ddu:GF1_04710"/>
<organism evidence="7 8">
    <name type="scientific">Desulfolithobacter dissulfuricans</name>
    <dbReference type="NCBI Taxonomy" id="2795293"/>
    <lineage>
        <taxon>Bacteria</taxon>
        <taxon>Pseudomonadati</taxon>
        <taxon>Thermodesulfobacteriota</taxon>
        <taxon>Desulfobulbia</taxon>
        <taxon>Desulfobulbales</taxon>
        <taxon>Desulfobulbaceae</taxon>
        <taxon>Desulfolithobacter</taxon>
    </lineage>
</organism>
<dbReference type="AlphaFoldDB" id="A0A915XHJ1"/>
<dbReference type="SUPFAM" id="SSF53167">
    <property type="entry name" value="Purine and uridine phosphorylases"/>
    <property type="match status" value="1"/>
</dbReference>
<evidence type="ECO:0000256" key="2">
    <source>
        <dbReference type="ARBA" id="ARBA00006751"/>
    </source>
</evidence>
<dbReference type="InterPro" id="IPR000845">
    <property type="entry name" value="Nucleoside_phosphorylase_d"/>
</dbReference>
<dbReference type="PANTHER" id="PTHR11904:SF9">
    <property type="entry name" value="PURINE NUCLEOSIDE PHOSPHORYLASE-RELATED"/>
    <property type="match status" value="1"/>
</dbReference>
<dbReference type="NCBIfam" id="NF006054">
    <property type="entry name" value="PRK08202.1"/>
    <property type="match status" value="1"/>
</dbReference>
<dbReference type="CDD" id="cd09009">
    <property type="entry name" value="PNP-EcPNPII_like"/>
    <property type="match status" value="1"/>
</dbReference>
<comment type="pathway">
    <text evidence="1 5">Purine metabolism; purine nucleoside salvage.</text>
</comment>
<dbReference type="EC" id="2.4.2.1" evidence="5"/>
<dbReference type="EMBL" id="AP024233">
    <property type="protein sequence ID" value="BCO08095.1"/>
    <property type="molecule type" value="Genomic_DNA"/>
</dbReference>
<keyword evidence="8" id="KW-1185">Reference proteome</keyword>
<dbReference type="Pfam" id="PF01048">
    <property type="entry name" value="PNP_UDP_1"/>
    <property type="match status" value="1"/>
</dbReference>
<evidence type="ECO:0000256" key="1">
    <source>
        <dbReference type="ARBA" id="ARBA00005058"/>
    </source>
</evidence>
<comment type="function">
    <text evidence="5">The purine nucleoside phosphorylases catalyze the phosphorolytic breakdown of the N-glycosidic bond in the beta-(deoxy)ribonucleoside molecules, with the formation of the corresponding free purine bases and pentose-1-phosphate.</text>
</comment>
<accession>A0A915XHJ1</accession>
<comment type="similarity">
    <text evidence="2 5">Belongs to the PNP/MTAP phosphorylase family.</text>
</comment>
<dbReference type="GO" id="GO:0004731">
    <property type="term" value="F:purine-nucleoside phosphorylase activity"/>
    <property type="evidence" value="ECO:0007669"/>
    <property type="project" value="UniProtKB-EC"/>
</dbReference>
<protein>
    <recommendedName>
        <fullName evidence="5">Purine nucleoside phosphorylase</fullName>
        <ecNumber evidence="5">2.4.2.1</ecNumber>
    </recommendedName>
    <alternativeName>
        <fullName evidence="5">Inosine-guanosine phosphorylase</fullName>
    </alternativeName>
</protein>
<dbReference type="InterPro" id="IPR035994">
    <property type="entry name" value="Nucleoside_phosphorylase_sf"/>
</dbReference>
<evidence type="ECO:0000313" key="7">
    <source>
        <dbReference type="EMBL" id="BCO08095.1"/>
    </source>
</evidence>
<dbReference type="RefSeq" id="WP_267928022.1">
    <property type="nucleotide sequence ID" value="NZ_AP024233.1"/>
</dbReference>
<feature type="domain" description="Nucleoside phosphorylase" evidence="6">
    <location>
        <begin position="31"/>
        <end position="276"/>
    </location>
</feature>
<evidence type="ECO:0000259" key="6">
    <source>
        <dbReference type="Pfam" id="PF01048"/>
    </source>
</evidence>
<reference evidence="7" key="1">
    <citation type="submission" date="2020-12" db="EMBL/GenBank/DDBJ databases">
        <title>Desulfobium dissulfuricans gen. nov., sp. nov., a novel mesophilic, sulfate-reducing bacterium isolated from a deep-sea hydrothermal vent.</title>
        <authorList>
            <person name="Hashimoto Y."/>
            <person name="Tame A."/>
            <person name="Sawayama S."/>
            <person name="Miyazaki J."/>
            <person name="Takai K."/>
            <person name="Nakagawa S."/>
        </authorList>
    </citation>
    <scope>NUCLEOTIDE SEQUENCE</scope>
    <source>
        <strain evidence="7">GF1</strain>
    </source>
</reference>
<evidence type="ECO:0000256" key="3">
    <source>
        <dbReference type="ARBA" id="ARBA00022676"/>
    </source>
</evidence>
<name>A0A915XHJ1_9BACT</name>
<dbReference type="InterPro" id="IPR011268">
    <property type="entry name" value="Purine_phosphorylase"/>
</dbReference>
<dbReference type="PANTHER" id="PTHR11904">
    <property type="entry name" value="METHYLTHIOADENOSINE/PURINE NUCLEOSIDE PHOSPHORYLASE"/>
    <property type="match status" value="1"/>
</dbReference>
<dbReference type="GO" id="GO:0005737">
    <property type="term" value="C:cytoplasm"/>
    <property type="evidence" value="ECO:0007669"/>
    <property type="project" value="TreeGrafter"/>
</dbReference>
<proteinExistence type="inferred from homology"/>
<dbReference type="PIRSF" id="PIRSF000477">
    <property type="entry name" value="PurNPase"/>
    <property type="match status" value="1"/>
</dbReference>
<sequence>MTIFAMQEYTEQVEETVAWLGARLDEKPEYLIQLGTGLGELARAMEVDVRIAYEDIPHFPFSTVESHPGYLVCGRLAGKPAAILQGRVHYYEGYPARRVAFPIRVLSLLGVHTAIITNASGGLDPAMKPGTIMIFADHLNFLGDNPLRGPNIDAWGPRFPDLSRPYDPELQALARRAAEELGIAWICSGTYVCIPGPSLETPAETRYLRGCGADAVGMSSIPEILVAIHGGLRVLGLSVVANVNDPDNMAPILLDDIVRAARAAEPDLQRLIEKILHLDRPA</sequence>
<dbReference type="NCBIfam" id="TIGR01697">
    <property type="entry name" value="PNPH-PUNA-XAPA"/>
    <property type="match status" value="1"/>
</dbReference>
<dbReference type="GO" id="GO:0009116">
    <property type="term" value="P:nucleoside metabolic process"/>
    <property type="evidence" value="ECO:0007669"/>
    <property type="project" value="InterPro"/>
</dbReference>
<keyword evidence="3 5" id="KW-0328">Glycosyltransferase</keyword>
<evidence type="ECO:0000256" key="4">
    <source>
        <dbReference type="ARBA" id="ARBA00022679"/>
    </source>
</evidence>
<keyword evidence="4 5" id="KW-0808">Transferase</keyword>
<dbReference type="Proteomes" id="UP001063350">
    <property type="component" value="Chromosome"/>
</dbReference>
<gene>
    <name evidence="7" type="ORF">GF1_04710</name>
</gene>
<evidence type="ECO:0000256" key="5">
    <source>
        <dbReference type="PIRNR" id="PIRNR000477"/>
    </source>
</evidence>
<evidence type="ECO:0000313" key="8">
    <source>
        <dbReference type="Proteomes" id="UP001063350"/>
    </source>
</evidence>